<dbReference type="EMBL" id="JASORJ010000002">
    <property type="protein sequence ID" value="MDK7356503.1"/>
    <property type="molecule type" value="Genomic_DNA"/>
</dbReference>
<dbReference type="AlphaFoldDB" id="A0A133S6U7"/>
<dbReference type="InterPro" id="IPR047661">
    <property type="entry name" value="IstB"/>
</dbReference>
<dbReference type="Gene3D" id="3.40.50.300">
    <property type="entry name" value="P-loop containing nucleotide triphosphate hydrolases"/>
    <property type="match status" value="1"/>
</dbReference>
<sequence length="251" mass="29222">MTLQTNYQRLQDNLAYLKLKQCMLHLDETIELANTQSLSHIEWLLKLSDYEVDIKRQNVINHMVKISNFPHLKTLADFEFSFQPQINEMQIKDLASLGFMEQAENIVFLGSSGVGKTHLATSLGIESSRNRRSTYFIKCHDLIQNLKSAKDEGRLETRLKHYARYQLLIIDEIGYLPLQPGDANLLFQIIDRRYEKKSTIVTSNINFDEWATILHDERVANAIVDRLLHHAHVISITGDSYRLRNHMQQKE</sequence>
<comment type="similarity">
    <text evidence="1">Belongs to the IS21/IS1162 putative ATP-binding protein family.</text>
</comment>
<dbReference type="PANTHER" id="PTHR30050:SF4">
    <property type="entry name" value="ATP-BINDING PROTEIN RV3427C IN INSERTION SEQUENCE-RELATED"/>
    <property type="match status" value="1"/>
</dbReference>
<dbReference type="InterPro" id="IPR028350">
    <property type="entry name" value="DNAC/IstB-like"/>
</dbReference>
<dbReference type="GO" id="GO:0005524">
    <property type="term" value="F:ATP binding"/>
    <property type="evidence" value="ECO:0007669"/>
    <property type="project" value="UniProtKB-KW"/>
</dbReference>
<dbReference type="PIRSF" id="PIRSF003073">
    <property type="entry name" value="DNAC_TnpB_IstB"/>
    <property type="match status" value="1"/>
</dbReference>
<evidence type="ECO:0000256" key="3">
    <source>
        <dbReference type="ARBA" id="ARBA00022840"/>
    </source>
</evidence>
<gene>
    <name evidence="6" type="primary">istB</name>
    <name evidence="5" type="ORF">HMPREF3233_00284</name>
    <name evidence="6" type="ORF">QP520_02545</name>
</gene>
<dbReference type="Pfam" id="PF01695">
    <property type="entry name" value="IstB_IS21"/>
    <property type="match status" value="1"/>
</dbReference>
<proteinExistence type="inferred from homology"/>
<dbReference type="GeneID" id="57774750"/>
<feature type="domain" description="AAA+ ATPase" evidence="4">
    <location>
        <begin position="102"/>
        <end position="235"/>
    </location>
</feature>
<dbReference type="PATRIC" id="fig|39777.7.peg.275"/>
<evidence type="ECO:0000313" key="7">
    <source>
        <dbReference type="Proteomes" id="UP000070226"/>
    </source>
</evidence>
<dbReference type="Proteomes" id="UP000070226">
    <property type="component" value="Unassembled WGS sequence"/>
</dbReference>
<dbReference type="Proteomes" id="UP001236274">
    <property type="component" value="Unassembled WGS sequence"/>
</dbReference>
<reference evidence="6" key="2">
    <citation type="submission" date="2023-05" db="EMBL/GenBank/DDBJ databases">
        <title>Cataloging the Phylogenetic Diversity of Human Bladder Bacteria.</title>
        <authorList>
            <person name="Du J."/>
        </authorList>
    </citation>
    <scope>NUCLEOTIDE SEQUENCE</scope>
    <source>
        <strain evidence="6">UMB10101</strain>
    </source>
</reference>
<protein>
    <submittedName>
        <fullName evidence="6">IS21-like element helper ATPase IstB</fullName>
    </submittedName>
    <submittedName>
        <fullName evidence="5">IstB-like ATP-binding protein</fullName>
    </submittedName>
</protein>
<keyword evidence="3 5" id="KW-0067">ATP-binding</keyword>
<dbReference type="EMBL" id="LRQT01000005">
    <property type="protein sequence ID" value="KXA65393.1"/>
    <property type="molecule type" value="Genomic_DNA"/>
</dbReference>
<evidence type="ECO:0000313" key="5">
    <source>
        <dbReference type="EMBL" id="KXA65393.1"/>
    </source>
</evidence>
<comment type="caution">
    <text evidence="5">The sequence shown here is derived from an EMBL/GenBank/DDBJ whole genome shotgun (WGS) entry which is preliminary data.</text>
</comment>
<dbReference type="STRING" id="39777.B7L28_04740"/>
<dbReference type="SUPFAM" id="SSF52540">
    <property type="entry name" value="P-loop containing nucleoside triphosphate hydrolases"/>
    <property type="match status" value="1"/>
</dbReference>
<evidence type="ECO:0000313" key="6">
    <source>
        <dbReference type="EMBL" id="MDK7356503.1"/>
    </source>
</evidence>
<evidence type="ECO:0000259" key="4">
    <source>
        <dbReference type="SMART" id="SM00382"/>
    </source>
</evidence>
<dbReference type="SMART" id="SM00382">
    <property type="entry name" value="AAA"/>
    <property type="match status" value="1"/>
</dbReference>
<evidence type="ECO:0000256" key="1">
    <source>
        <dbReference type="ARBA" id="ARBA00008059"/>
    </source>
</evidence>
<dbReference type="InterPro" id="IPR002611">
    <property type="entry name" value="IstB_ATP-bd"/>
</dbReference>
<dbReference type="InterPro" id="IPR027417">
    <property type="entry name" value="P-loop_NTPase"/>
</dbReference>
<reference evidence="5 7" key="1">
    <citation type="submission" date="2016-01" db="EMBL/GenBank/DDBJ databases">
        <authorList>
            <person name="Oliw E.H."/>
        </authorList>
    </citation>
    <scope>NUCLEOTIDE SEQUENCE [LARGE SCALE GENOMIC DNA]</scope>
    <source>
        <strain evidence="5 7">CMW7756B</strain>
    </source>
</reference>
<dbReference type="GO" id="GO:0006260">
    <property type="term" value="P:DNA replication"/>
    <property type="evidence" value="ECO:0007669"/>
    <property type="project" value="TreeGrafter"/>
</dbReference>
<dbReference type="NCBIfam" id="NF038214">
    <property type="entry name" value="IS21_help_AAA"/>
    <property type="match status" value="1"/>
</dbReference>
<dbReference type="InterPro" id="IPR003593">
    <property type="entry name" value="AAA+_ATPase"/>
</dbReference>
<dbReference type="PANTHER" id="PTHR30050">
    <property type="entry name" value="CHROMOSOMAL REPLICATION INITIATOR PROTEIN DNAA"/>
    <property type="match status" value="1"/>
</dbReference>
<name>A0A133S6U7_9FIRM</name>
<dbReference type="RefSeq" id="WP_005382493.1">
    <property type="nucleotide sequence ID" value="NZ_CABKSO010000001.1"/>
</dbReference>
<evidence type="ECO:0000256" key="2">
    <source>
        <dbReference type="ARBA" id="ARBA00022741"/>
    </source>
</evidence>
<keyword evidence="2" id="KW-0547">Nucleotide-binding</keyword>
<accession>A0A133S6U7</accession>
<dbReference type="CDD" id="cd00009">
    <property type="entry name" value="AAA"/>
    <property type="match status" value="1"/>
</dbReference>
<organism evidence="5">
    <name type="scientific">Veillonella atypica</name>
    <dbReference type="NCBI Taxonomy" id="39777"/>
    <lineage>
        <taxon>Bacteria</taxon>
        <taxon>Bacillati</taxon>
        <taxon>Bacillota</taxon>
        <taxon>Negativicutes</taxon>
        <taxon>Veillonellales</taxon>
        <taxon>Veillonellaceae</taxon>
        <taxon>Veillonella</taxon>
    </lineage>
</organism>